<dbReference type="InterPro" id="IPR029062">
    <property type="entry name" value="Class_I_gatase-like"/>
</dbReference>
<keyword evidence="2" id="KW-0645">Protease</keyword>
<sequence>MKRPVVHRRFRQFALVSIAALLLVLFALPAAARDYRRYMIGDPTAPTPGRVEPGLLLMGGGDRNFDALRWFLKKAGNGHLVVLRASQANEVAEEFYRDVGGIASVETFVFKGRGSSDDPKMLASLARADGIFIAGGDQARYVRYWKGTPVAAALDAHVRAGKPIGGTSAGLAILGEYLYGAMDNGSIRSPEALADPLGPAVTIEQDFLHIERLKGVVTDTHFKERDRLGRLFAFVAKAEMMTGSPRRGLIGLGVDESAALVVEGDGSGRIYATDPAGSAWLVRGGFAEAQVIGKPLALRRVEVIGIGAGSVVHLPEGRVEAPIFQRAYRVSGGRLGEVAPMMLAIHGGAGVERRDLSPEDERDARAALALALRRGHAELKAGKPAVDAVIAAIAVLEDDPHFNAGRGAVFTHDGRNELDASIMDGATRKAGAVAGVHRVKNPILLARAIMDRSEHVMMIGDGAEAFAKAQGVELVDPAWFRTEKRWQQLQRRLREKEQGAIDHGRPGRHFTGTVGAVALDTRGALAAGTSTGGMTDKRYGRVGDAPIIGAGTWADDLCAFSGTGWGEFYIRAAAAHAVCSRMHYLNEGPVEAGHAIINAEIPGMGGDGGAIVLGADGRIGMPFNTEGMFRGWIGVDGEPHIAIYAGDPLSLPAASSP</sequence>
<gene>
    <name evidence="5" type="ORF">GCM10023307_30300</name>
</gene>
<evidence type="ECO:0000256" key="3">
    <source>
        <dbReference type="ARBA" id="ARBA00022801"/>
    </source>
</evidence>
<dbReference type="InterPro" id="IPR005320">
    <property type="entry name" value="Peptidase_S51"/>
</dbReference>
<accession>A0ABP9C0V7</accession>
<dbReference type="Gene3D" id="3.60.20.30">
    <property type="entry name" value="(Glycosyl)asparaginase"/>
    <property type="match status" value="1"/>
</dbReference>
<dbReference type="SUPFAM" id="SSF56235">
    <property type="entry name" value="N-terminal nucleophile aminohydrolases (Ntn hydrolases)"/>
    <property type="match status" value="1"/>
</dbReference>
<evidence type="ECO:0008006" key="7">
    <source>
        <dbReference type="Google" id="ProtNLM"/>
    </source>
</evidence>
<dbReference type="InterPro" id="IPR000246">
    <property type="entry name" value="Peptidase_T2"/>
</dbReference>
<dbReference type="EMBL" id="BAABJE010000017">
    <property type="protein sequence ID" value="GAA4801695.1"/>
    <property type="molecule type" value="Genomic_DNA"/>
</dbReference>
<comment type="caution">
    <text evidence="5">The sequence shown here is derived from an EMBL/GenBank/DDBJ whole genome shotgun (WGS) entry which is preliminary data.</text>
</comment>
<evidence type="ECO:0000256" key="1">
    <source>
        <dbReference type="ARBA" id="ARBA00006534"/>
    </source>
</evidence>
<dbReference type="Proteomes" id="UP001499959">
    <property type="component" value="Unassembled WGS sequence"/>
</dbReference>
<dbReference type="InterPro" id="IPR029055">
    <property type="entry name" value="Ntn_hydrolases_N"/>
</dbReference>
<evidence type="ECO:0000256" key="2">
    <source>
        <dbReference type="ARBA" id="ARBA00022670"/>
    </source>
</evidence>
<dbReference type="CDD" id="cd04701">
    <property type="entry name" value="Asparaginase_2"/>
    <property type="match status" value="1"/>
</dbReference>
<dbReference type="SUPFAM" id="SSF52317">
    <property type="entry name" value="Class I glutamine amidotransferase-like"/>
    <property type="match status" value="1"/>
</dbReference>
<protein>
    <recommendedName>
        <fullName evidence="7">Peptidase T</fullName>
    </recommendedName>
</protein>
<evidence type="ECO:0000256" key="4">
    <source>
        <dbReference type="ARBA" id="ARBA00022825"/>
    </source>
</evidence>
<proteinExistence type="inferred from homology"/>
<evidence type="ECO:0000313" key="5">
    <source>
        <dbReference type="EMBL" id="GAA4801695.1"/>
    </source>
</evidence>
<dbReference type="Pfam" id="PF01112">
    <property type="entry name" value="Asparaginase_2"/>
    <property type="match status" value="1"/>
</dbReference>
<reference evidence="6" key="1">
    <citation type="journal article" date="2019" name="Int. J. Syst. Evol. Microbiol.">
        <title>The Global Catalogue of Microorganisms (GCM) 10K type strain sequencing project: providing services to taxonomists for standard genome sequencing and annotation.</title>
        <authorList>
            <consortium name="The Broad Institute Genomics Platform"/>
            <consortium name="The Broad Institute Genome Sequencing Center for Infectious Disease"/>
            <person name="Wu L."/>
            <person name="Ma J."/>
        </authorList>
    </citation>
    <scope>NUCLEOTIDE SEQUENCE [LARGE SCALE GENOMIC DNA]</scope>
    <source>
        <strain evidence="6">JCM 18204</strain>
    </source>
</reference>
<keyword evidence="4" id="KW-0720">Serine protease</keyword>
<name>A0ABP9C0V7_9GAMM</name>
<dbReference type="Gene3D" id="3.40.50.880">
    <property type="match status" value="1"/>
</dbReference>
<keyword evidence="3" id="KW-0378">Hydrolase</keyword>
<comment type="similarity">
    <text evidence="1">Belongs to the peptidase S51 family.</text>
</comment>
<dbReference type="Pfam" id="PF03575">
    <property type="entry name" value="Peptidase_S51"/>
    <property type="match status" value="1"/>
</dbReference>
<evidence type="ECO:0000313" key="6">
    <source>
        <dbReference type="Proteomes" id="UP001499959"/>
    </source>
</evidence>
<organism evidence="5 6">
    <name type="scientific">Lysobacter hankyongensis</name>
    <dbReference type="NCBI Taxonomy" id="1176535"/>
    <lineage>
        <taxon>Bacteria</taxon>
        <taxon>Pseudomonadati</taxon>
        <taxon>Pseudomonadota</taxon>
        <taxon>Gammaproteobacteria</taxon>
        <taxon>Lysobacterales</taxon>
        <taxon>Lysobacteraceae</taxon>
        <taxon>Lysobacter</taxon>
    </lineage>
</organism>
<keyword evidence="6" id="KW-1185">Reference proteome</keyword>
<dbReference type="PANTHER" id="PTHR10188:SF6">
    <property type="entry name" value="N(4)-(BETA-N-ACETYLGLUCOSAMINYL)-L-ASPARAGINASE"/>
    <property type="match status" value="1"/>
</dbReference>
<dbReference type="CDD" id="cd03145">
    <property type="entry name" value="GAT1_cyanophycinase"/>
    <property type="match status" value="1"/>
</dbReference>
<dbReference type="PANTHER" id="PTHR10188">
    <property type="entry name" value="L-ASPARAGINASE"/>
    <property type="match status" value="1"/>
</dbReference>